<evidence type="ECO:0000256" key="4">
    <source>
        <dbReference type="SAM" id="Phobius"/>
    </source>
</evidence>
<dbReference type="GeneID" id="581741"/>
<keyword evidence="4" id="KW-0472">Membrane</keyword>
<keyword evidence="4" id="KW-0812">Transmembrane</keyword>
<dbReference type="InParanoid" id="A0A7M7RBX8"/>
<dbReference type="Proteomes" id="UP000007110">
    <property type="component" value="Unassembled WGS sequence"/>
</dbReference>
<dbReference type="SUPFAM" id="SSF53756">
    <property type="entry name" value="UDP-Glycosyltransferase/glycogen phosphorylase"/>
    <property type="match status" value="1"/>
</dbReference>
<evidence type="ECO:0000313" key="6">
    <source>
        <dbReference type="EnsemblMetazoa" id="XP_786767"/>
    </source>
</evidence>
<proteinExistence type="inferred from homology"/>
<evidence type="ECO:0000256" key="3">
    <source>
        <dbReference type="ARBA" id="ARBA00022679"/>
    </source>
</evidence>
<dbReference type="FunCoup" id="A0A7M7RBX8">
    <property type="interactions" value="164"/>
</dbReference>
<evidence type="ECO:0000256" key="1">
    <source>
        <dbReference type="ARBA" id="ARBA00009995"/>
    </source>
</evidence>
<evidence type="ECO:0008006" key="8">
    <source>
        <dbReference type="Google" id="ProtNLM"/>
    </source>
</evidence>
<name>A0A7M7RBX8_STRPU</name>
<comment type="similarity">
    <text evidence="1">Belongs to the UDP-glycosyltransferase family.</text>
</comment>
<reference evidence="6" key="2">
    <citation type="submission" date="2021-01" db="UniProtKB">
        <authorList>
            <consortium name="EnsemblMetazoa"/>
        </authorList>
    </citation>
    <scope>IDENTIFICATION</scope>
</reference>
<dbReference type="KEGG" id="spu:581741"/>
<evidence type="ECO:0000313" key="7">
    <source>
        <dbReference type="Proteomes" id="UP000007110"/>
    </source>
</evidence>
<dbReference type="EnsemblMetazoa" id="XM_781674">
    <property type="protein sequence ID" value="XP_786767"/>
    <property type="gene ID" value="LOC581741"/>
</dbReference>
<dbReference type="CDD" id="cd03784">
    <property type="entry name" value="GT1_Gtf-like"/>
    <property type="match status" value="1"/>
</dbReference>
<organism evidence="6 7">
    <name type="scientific">Strongylocentrotus purpuratus</name>
    <name type="common">Purple sea urchin</name>
    <dbReference type="NCBI Taxonomy" id="7668"/>
    <lineage>
        <taxon>Eukaryota</taxon>
        <taxon>Metazoa</taxon>
        <taxon>Echinodermata</taxon>
        <taxon>Eleutherozoa</taxon>
        <taxon>Echinozoa</taxon>
        <taxon>Echinoidea</taxon>
        <taxon>Euechinoidea</taxon>
        <taxon>Echinacea</taxon>
        <taxon>Camarodonta</taxon>
        <taxon>Echinidea</taxon>
        <taxon>Strongylocentrotidae</taxon>
        <taxon>Strongylocentrotus</taxon>
    </lineage>
</organism>
<feature type="transmembrane region" description="Helical" evidence="4">
    <location>
        <begin position="510"/>
        <end position="529"/>
    </location>
</feature>
<dbReference type="FunFam" id="3.40.50.2000:FF:000021">
    <property type="entry name" value="UDP-glucuronosyltransferase"/>
    <property type="match status" value="1"/>
</dbReference>
<accession>A0A7M7RBX8</accession>
<dbReference type="Pfam" id="PF00201">
    <property type="entry name" value="UDPGT"/>
    <property type="match status" value="1"/>
</dbReference>
<feature type="signal peptide" evidence="5">
    <location>
        <begin position="1"/>
        <end position="34"/>
    </location>
</feature>
<dbReference type="OrthoDB" id="5835829at2759"/>
<sequence length="546" mass="61983">MNDMNHFRRKASLKLNLSYWSFFLLLVSSQSCNGARFLLPSIKLMRTPSHHIALTTITQALVQRGHDVTLLIIDNLNVGGLLPDSYTSKITLPNPMTEEELQELDYLRNTLSEMINMTKLEVMQDPRPWKLSGLDAFACDELFKNTGLLEQLQRERFDKLITFPVMDTCDTVLAAYLDIPYIVLTGTRRVVSFHEGMLGIPTPVSYVPFSIFTPELGDRMTFFQRVKNAVMFYGVHVIIEYFSIYRPIRQMQRTYGIRPDLTPWQMISRAELWLCHNTWALEYPRPIAPNWIPIGGFTIKEPKPLPEDLETFVEGSGEHGFVIFTLGSSANNIGSNALTDIFSKVFSELSQRVIWRYVGPTPRYLGNNTLISDWLPQNDLLAHPKARLLIYHAGSAGVHEAINQGVPMLLMPLGGDQPPNAHLVEAKGMGLALDVNDLDEDRIRTSINTLLNDESYKINAKRASGILRDQLASPLDTAVFWIEHVVKYGGDHLRLRSTEMGFIQLNSLDVVAFLVVLLLIGLYIDYLMIRGCYRCLCRKTVKQKSD</sequence>
<keyword evidence="2" id="KW-0328">Glycosyltransferase</keyword>
<dbReference type="InterPro" id="IPR050271">
    <property type="entry name" value="UDP-glycosyltransferase"/>
</dbReference>
<dbReference type="InterPro" id="IPR002213">
    <property type="entry name" value="UDP_glucos_trans"/>
</dbReference>
<evidence type="ECO:0000256" key="2">
    <source>
        <dbReference type="ARBA" id="ARBA00022676"/>
    </source>
</evidence>
<dbReference type="Gene3D" id="3.40.50.2000">
    <property type="entry name" value="Glycogen Phosphorylase B"/>
    <property type="match status" value="2"/>
</dbReference>
<evidence type="ECO:0000256" key="5">
    <source>
        <dbReference type="SAM" id="SignalP"/>
    </source>
</evidence>
<protein>
    <recommendedName>
        <fullName evidence="8">Glucuronosyltransferase</fullName>
    </recommendedName>
</protein>
<keyword evidence="5" id="KW-0732">Signal</keyword>
<keyword evidence="7" id="KW-1185">Reference proteome</keyword>
<dbReference type="AlphaFoldDB" id="A0A7M7RBX8"/>
<dbReference type="FunFam" id="3.40.50.2000:FF:000205">
    <property type="entry name" value="UDP-glucuronosyltransferase"/>
    <property type="match status" value="1"/>
</dbReference>
<dbReference type="GO" id="GO:0008194">
    <property type="term" value="F:UDP-glycosyltransferase activity"/>
    <property type="evidence" value="ECO:0000318"/>
    <property type="project" value="GO_Central"/>
</dbReference>
<dbReference type="PANTHER" id="PTHR48043">
    <property type="entry name" value="EG:EG0003.4 PROTEIN-RELATED"/>
    <property type="match status" value="1"/>
</dbReference>
<dbReference type="PANTHER" id="PTHR48043:SF145">
    <property type="entry name" value="FI06409P-RELATED"/>
    <property type="match status" value="1"/>
</dbReference>
<dbReference type="RefSeq" id="XP_786767.4">
    <property type="nucleotide sequence ID" value="XM_781674.5"/>
</dbReference>
<feature type="chain" id="PRO_5029475726" description="Glucuronosyltransferase" evidence="5">
    <location>
        <begin position="35"/>
        <end position="546"/>
    </location>
</feature>
<keyword evidence="4" id="KW-1133">Transmembrane helix</keyword>
<keyword evidence="3" id="KW-0808">Transferase</keyword>
<dbReference type="OMA" id="RAQSFRM"/>
<reference evidence="7" key="1">
    <citation type="submission" date="2015-02" db="EMBL/GenBank/DDBJ databases">
        <title>Genome sequencing for Strongylocentrotus purpuratus.</title>
        <authorList>
            <person name="Murali S."/>
            <person name="Liu Y."/>
            <person name="Vee V."/>
            <person name="English A."/>
            <person name="Wang M."/>
            <person name="Skinner E."/>
            <person name="Han Y."/>
            <person name="Muzny D.M."/>
            <person name="Worley K.C."/>
            <person name="Gibbs R.A."/>
        </authorList>
    </citation>
    <scope>NUCLEOTIDE SEQUENCE</scope>
</reference>